<sequence length="1279" mass="133071">MGASSSDQLGFNSNGNYPSSVTPLANGNYVVTSPQWDNGSIADAGAVTFGNGNTGVVGEISSTNSLVGSHSFDQVGSPVYDDNLSEYISAVTELSNGNYVVTSTYWSDGVEYGLGAVTFGNGTTGISGIVSSSNSLVGTSSSDQLGSAGVTALSNGNYVVSSPNWTNGSLYGAGAVTFGNGTSGVSGNISASNSLIGSSDYDQVGNAGVIALPNGNYVVCSSYWNNGSVNYAGAVTFGNGLTGISGVISSSNSLVGSSDSDEVGAQHYSDYDEGYVSSVTVLSNGNYVISNPNWDNGSVYDAGAVTFGNASTGVTGTISSANSLVGSSDGDKVGTFGVVPLTNGNYVISSPYWTNGSIYGAGAVTFGNGTTGIMGTISSSNSLVGSSNSDYVGLNSYDERPQVTALTNGNYVVSSPEWNNGIDEDAGAVTFGDGNSGVTGAISSANSLVGSNDYDRVGNGGITALKNGNYVVSSYEWSNGIKSSAGAVTFGDGTSGINGVVSAANSLVGTTDYDNVGRPLYNGDQYVSSITALANGNYVVSSPEWNNGFDVDAGAVTFGNGATGISGTISSTNSLVGTTDYDQVGIAGVSALLNGNYVVSSPYWNNGTIVNAGAVTFGSGTTGINGMVSETNSLAGSTYNDAVGRVIYDEIIDQYVSSVTTLYNGNYVVRSPTWDDGTTANAGAVTYGNGTTGVSGEITSSNSRTGLAWNIISPYIVTHDLNNTFYSVFLSDGKVWVDSQGDGYPDLTFDPLSDMTVFENASEQTVNLTGIAAGGFGGNPVSITATSNNQSLIPDPIISYASPNSTGSLQFTPLPDQTGLATITVTVEDGGLDKNLATTFDNNILERTFDITVSNLLEIELRVVETPTSLDSDGAAAILPDHQSVVEEWSSFLLEIWVTTESTSSQGIFTTGLDLQYETEIISATMIEYGPGFALNQSGSINDTLGAVENLYAETTGEGLGIGDYLLFARIQFDSLTDDGVDLDLDGQSIGPYDLGFSVESPEVTVVGDNLTTTQVNTATSTNIYANPYDLNDDDAINFRDLILFASTYGEITSESSSVYAWFSDLNQSNKVEFKDLLYFASNYNKSKAEQHEIVYPNNFPTAWNPPLQVSTLSQIENTTPSLKQIQTDVKLLSAAQDVSSDIARIEQQQLEDIKIVGGGPGETTLGRVTANTIYIDVNGAGSGWSVDATPLDYSEDQYESQLSLIAISSGEAEDLIDLRTVNRLQLDHLQGNDQAASGVIEDTLALGIPRLSEWDEATDDFLFPLRKQVNCFLSDMIV</sequence>
<gene>
    <name evidence="1" type="ORF">F1728_19810</name>
</gene>
<evidence type="ECO:0000313" key="2">
    <source>
        <dbReference type="Proteomes" id="UP000427281"/>
    </source>
</evidence>
<evidence type="ECO:0000313" key="1">
    <source>
        <dbReference type="EMBL" id="QGQ24793.1"/>
    </source>
</evidence>
<dbReference type="Pfam" id="PF18888">
    <property type="entry name" value="DUF5650"/>
    <property type="match status" value="11"/>
</dbReference>
<name>A0A6I6AEC0_9PLAN</name>
<dbReference type="EMBL" id="CP043930">
    <property type="protein sequence ID" value="QGQ24793.1"/>
    <property type="molecule type" value="Genomic_DNA"/>
</dbReference>
<dbReference type="GO" id="GO:0000272">
    <property type="term" value="P:polysaccharide catabolic process"/>
    <property type="evidence" value="ECO:0007669"/>
    <property type="project" value="InterPro"/>
</dbReference>
<dbReference type="Gene3D" id="1.10.1330.10">
    <property type="entry name" value="Dockerin domain"/>
    <property type="match status" value="1"/>
</dbReference>
<dbReference type="InterPro" id="IPR018247">
    <property type="entry name" value="EF_Hand_1_Ca_BS"/>
</dbReference>
<dbReference type="Proteomes" id="UP000427281">
    <property type="component" value="Chromosome"/>
</dbReference>
<dbReference type="InterPro" id="IPR036439">
    <property type="entry name" value="Dockerin_dom_sf"/>
</dbReference>
<reference evidence="1 2" key="1">
    <citation type="submission" date="2019-09" db="EMBL/GenBank/DDBJ databases">
        <title>Gimesia benthica sp. nov., a novel bacterium isolated from deep-sea water of the Northwest Indian Ocean.</title>
        <authorList>
            <person name="Dai X."/>
        </authorList>
    </citation>
    <scope>NUCLEOTIDE SEQUENCE [LARGE SCALE GENOMIC DNA]</scope>
    <source>
        <strain evidence="1 2">E7</strain>
    </source>
</reference>
<organism evidence="1 2">
    <name type="scientific">Gimesia benthica</name>
    <dbReference type="NCBI Taxonomy" id="2608982"/>
    <lineage>
        <taxon>Bacteria</taxon>
        <taxon>Pseudomonadati</taxon>
        <taxon>Planctomycetota</taxon>
        <taxon>Planctomycetia</taxon>
        <taxon>Planctomycetales</taxon>
        <taxon>Planctomycetaceae</taxon>
        <taxon>Gimesia</taxon>
    </lineage>
</organism>
<dbReference type="PROSITE" id="PS00018">
    <property type="entry name" value="EF_HAND_1"/>
    <property type="match status" value="2"/>
</dbReference>
<dbReference type="AlphaFoldDB" id="A0A6I6AEC0"/>
<dbReference type="RefSeq" id="WP_155365532.1">
    <property type="nucleotide sequence ID" value="NZ_CP043930.1"/>
</dbReference>
<accession>A0A6I6AEC0</accession>
<proteinExistence type="predicted"/>
<keyword evidence="2" id="KW-1185">Reference proteome</keyword>
<dbReference type="InterPro" id="IPR043710">
    <property type="entry name" value="DUF5650"/>
</dbReference>
<dbReference type="KEGG" id="gim:F1728_19810"/>
<protein>
    <submittedName>
        <fullName evidence="1">Uncharacterized protein</fullName>
    </submittedName>
</protein>